<dbReference type="RefSeq" id="WP_156558791.1">
    <property type="nucleotide sequence ID" value="NZ_CACRTV010000013.1"/>
</dbReference>
<comment type="function">
    <text evidence="1">Part of the ABC transporter complex PstSACB involved in phosphate import.</text>
</comment>
<keyword evidence="10 12" id="KW-0564">Palmitate</keyword>
<keyword evidence="9" id="KW-0472">Membrane</keyword>
<dbReference type="GO" id="GO:0005886">
    <property type="term" value="C:plasma membrane"/>
    <property type="evidence" value="ECO:0007669"/>
    <property type="project" value="UniProtKB-SubCell"/>
</dbReference>
<evidence type="ECO:0000256" key="6">
    <source>
        <dbReference type="ARBA" id="ARBA00022475"/>
    </source>
</evidence>
<evidence type="ECO:0000256" key="3">
    <source>
        <dbReference type="ARBA" id="ARBA00008725"/>
    </source>
</evidence>
<feature type="domain" description="PBP" evidence="13">
    <location>
        <begin position="28"/>
        <end position="269"/>
    </location>
</feature>
<keyword evidence="8 12" id="KW-0732">Signal</keyword>
<comment type="subcellular location">
    <subcellularLocation>
        <location evidence="2 12">Cell membrane</location>
        <topology evidence="2 12">Lipid-anchor</topology>
    </subcellularLocation>
</comment>
<evidence type="ECO:0000256" key="8">
    <source>
        <dbReference type="ARBA" id="ARBA00022729"/>
    </source>
</evidence>
<organism evidence="14">
    <name type="scientific">Clostridium paraputrificum</name>
    <dbReference type="NCBI Taxonomy" id="29363"/>
    <lineage>
        <taxon>Bacteria</taxon>
        <taxon>Bacillati</taxon>
        <taxon>Bacillota</taxon>
        <taxon>Clostridia</taxon>
        <taxon>Eubacteriales</taxon>
        <taxon>Clostridiaceae</taxon>
        <taxon>Clostridium</taxon>
    </lineage>
</organism>
<evidence type="ECO:0000256" key="12">
    <source>
        <dbReference type="RuleBase" id="RU367119"/>
    </source>
</evidence>
<evidence type="ECO:0000256" key="11">
    <source>
        <dbReference type="ARBA" id="ARBA00023288"/>
    </source>
</evidence>
<proteinExistence type="inferred from homology"/>
<dbReference type="AlphaFoldDB" id="A0A6N2YNL7"/>
<evidence type="ECO:0000256" key="5">
    <source>
        <dbReference type="ARBA" id="ARBA00022448"/>
    </source>
</evidence>
<dbReference type="InterPro" id="IPR024370">
    <property type="entry name" value="PBP_domain"/>
</dbReference>
<dbReference type="PANTHER" id="PTHR30570:SF4">
    <property type="entry name" value="PHOSPHATE-BINDING PROTEIN PSTS 1"/>
    <property type="match status" value="1"/>
</dbReference>
<dbReference type="Gene3D" id="3.40.190.10">
    <property type="entry name" value="Periplasmic binding protein-like II"/>
    <property type="match status" value="2"/>
</dbReference>
<evidence type="ECO:0000256" key="1">
    <source>
        <dbReference type="ARBA" id="ARBA00002841"/>
    </source>
</evidence>
<sequence>MKKKSLKLIVGALLITMIGGAFVGCGSSEGEEGGTVTLSGSSALLPLVEASIDGFIEKNSGYEINAQAGGSGAGLTQVLDGSVDIGNSDIFANEKLEEDKAKELVDHKVVAQGFAVVVNEAAGVKELTKQQIQDIFSGKVKNWKEVGGADKEIFLVHRPSSSGTRATFVKTVLGGDKNLENDSLGSVQDSSGAVAKAMAQNDGAVSYLALSYLNSDEAKSMVKVAIDGVEASKENITTGKYPFWSWGHMYTKGEPTAEAKKFIDYIMSEDNKKVVEDTGFISGSEMKVE</sequence>
<keyword evidence="7 12" id="KW-0592">Phosphate transport</keyword>
<evidence type="ECO:0000313" key="14">
    <source>
        <dbReference type="EMBL" id="VYT68469.1"/>
    </source>
</evidence>
<gene>
    <name evidence="14" type="primary">pstS1</name>
    <name evidence="14" type="ORF">CPLFYP93_00344</name>
</gene>
<dbReference type="CDD" id="cd13653">
    <property type="entry name" value="PBP2_phosphate_like_1"/>
    <property type="match status" value="1"/>
</dbReference>
<evidence type="ECO:0000256" key="7">
    <source>
        <dbReference type="ARBA" id="ARBA00022592"/>
    </source>
</evidence>
<protein>
    <recommendedName>
        <fullName evidence="12">Phosphate-binding protein</fullName>
    </recommendedName>
</protein>
<dbReference type="GO" id="GO:0042301">
    <property type="term" value="F:phosphate ion binding"/>
    <property type="evidence" value="ECO:0007669"/>
    <property type="project" value="UniProtKB-UniRule"/>
</dbReference>
<dbReference type="EMBL" id="CACRTV010000013">
    <property type="protein sequence ID" value="VYT68469.1"/>
    <property type="molecule type" value="Genomic_DNA"/>
</dbReference>
<name>A0A6N2YNL7_9CLOT</name>
<reference evidence="14" key="1">
    <citation type="submission" date="2019-11" db="EMBL/GenBank/DDBJ databases">
        <authorList>
            <person name="Feng L."/>
        </authorList>
    </citation>
    <scope>NUCLEOTIDE SEQUENCE</scope>
    <source>
        <strain evidence="14">CParaputrificumLFYP93</strain>
    </source>
</reference>
<accession>A0A6N2YNL7</accession>
<dbReference type="InterPro" id="IPR050811">
    <property type="entry name" value="Phosphate_ABC_transporter"/>
</dbReference>
<keyword evidence="6 12" id="KW-1003">Cell membrane</keyword>
<comment type="similarity">
    <text evidence="3 12">Belongs to the PstS family.</text>
</comment>
<evidence type="ECO:0000256" key="10">
    <source>
        <dbReference type="ARBA" id="ARBA00023139"/>
    </source>
</evidence>
<dbReference type="SUPFAM" id="SSF53850">
    <property type="entry name" value="Periplasmic binding protein-like II"/>
    <property type="match status" value="1"/>
</dbReference>
<evidence type="ECO:0000256" key="4">
    <source>
        <dbReference type="ARBA" id="ARBA00011529"/>
    </source>
</evidence>
<evidence type="ECO:0000256" key="2">
    <source>
        <dbReference type="ARBA" id="ARBA00004193"/>
    </source>
</evidence>
<dbReference type="NCBIfam" id="TIGR02136">
    <property type="entry name" value="ptsS_2"/>
    <property type="match status" value="1"/>
</dbReference>
<dbReference type="InterPro" id="IPR011862">
    <property type="entry name" value="Phos-bd"/>
</dbReference>
<dbReference type="Pfam" id="PF12849">
    <property type="entry name" value="PBP_like_2"/>
    <property type="match status" value="1"/>
</dbReference>
<dbReference type="GO" id="GO:0006817">
    <property type="term" value="P:phosphate ion transport"/>
    <property type="evidence" value="ECO:0007669"/>
    <property type="project" value="UniProtKB-UniRule"/>
</dbReference>
<keyword evidence="11 12" id="KW-0449">Lipoprotein</keyword>
<keyword evidence="5 12" id="KW-0813">Transport</keyword>
<feature type="signal peptide" evidence="12">
    <location>
        <begin position="1"/>
        <end position="23"/>
    </location>
</feature>
<comment type="subunit">
    <text evidence="4 12">The complex is composed of two ATP-binding proteins (PstB), two transmembrane proteins (PstC and PstA) and a solute-binding protein (PstS).</text>
</comment>
<dbReference type="PROSITE" id="PS51257">
    <property type="entry name" value="PROKAR_LIPOPROTEIN"/>
    <property type="match status" value="1"/>
</dbReference>
<evidence type="ECO:0000256" key="9">
    <source>
        <dbReference type="ARBA" id="ARBA00023136"/>
    </source>
</evidence>
<dbReference type="PANTHER" id="PTHR30570">
    <property type="entry name" value="PERIPLASMIC PHOSPHATE BINDING COMPONENT OF PHOSPHATE ABC TRANSPORTER"/>
    <property type="match status" value="1"/>
</dbReference>
<evidence type="ECO:0000259" key="13">
    <source>
        <dbReference type="Pfam" id="PF12849"/>
    </source>
</evidence>
<feature type="chain" id="PRO_5039754823" description="Phosphate-binding protein" evidence="12">
    <location>
        <begin position="24"/>
        <end position="289"/>
    </location>
</feature>
<comment type="function">
    <text evidence="12">Involved in the system for phosphate transport across the cytoplasmic membrane.</text>
</comment>